<keyword evidence="1" id="KW-0812">Transmembrane</keyword>
<evidence type="ECO:0000313" key="3">
    <source>
        <dbReference type="Proteomes" id="UP001521181"/>
    </source>
</evidence>
<keyword evidence="1" id="KW-1133">Transmembrane helix</keyword>
<comment type="caution">
    <text evidence="2">The sequence shown here is derived from an EMBL/GenBank/DDBJ whole genome shotgun (WGS) entry which is preliminary data.</text>
</comment>
<accession>A0ABS8YRP8</accession>
<sequence>MGFPKDVKPAEKAVAIFVALYSIGFSAWFLMIGNAEFIVYIITMAILIGLIGSSLRKAEYPPAILWALAIWGLLHMAGGGVPVGDKVLYGVQLVPILSDGQGEMTILKYDQVVHAFGFGVTAWLLWHLVVRHFPDVRGTWTAYTYPALAAMGLGAVNEIIEFTAVVIVKDTGVGGYFNTALDLVFNALGAIIAMTIVASQERRRG</sequence>
<dbReference type="Pfam" id="PF09997">
    <property type="entry name" value="DUF2238"/>
    <property type="match status" value="1"/>
</dbReference>
<feature type="transmembrane region" description="Helical" evidence="1">
    <location>
        <begin position="12"/>
        <end position="31"/>
    </location>
</feature>
<feature type="transmembrane region" description="Helical" evidence="1">
    <location>
        <begin position="112"/>
        <end position="130"/>
    </location>
</feature>
<keyword evidence="1" id="KW-0472">Membrane</keyword>
<dbReference type="RefSeq" id="WP_233675135.1">
    <property type="nucleotide sequence ID" value="NZ_JAJUOS010000001.1"/>
</dbReference>
<feature type="transmembrane region" description="Helical" evidence="1">
    <location>
        <begin position="180"/>
        <end position="199"/>
    </location>
</feature>
<protein>
    <submittedName>
        <fullName evidence="2">DUF2238 domain-containing protein</fullName>
    </submittedName>
</protein>
<gene>
    <name evidence="2" type="ORF">LZA78_01230</name>
</gene>
<reference evidence="2 3" key="1">
    <citation type="submission" date="2021-12" db="EMBL/GenBank/DDBJ databases">
        <title>Sinirhodobacter sp. WL0062 is a bacterium isolated from seawater.</title>
        <authorList>
            <person name="Wang L."/>
            <person name="He W."/>
            <person name="Zhang D.-F."/>
        </authorList>
    </citation>
    <scope>NUCLEOTIDE SEQUENCE [LARGE SCALE GENOMIC DNA]</scope>
    <source>
        <strain evidence="2 3">WL0062</strain>
    </source>
</reference>
<feature type="transmembrane region" description="Helical" evidence="1">
    <location>
        <begin position="37"/>
        <end position="56"/>
    </location>
</feature>
<dbReference type="Proteomes" id="UP001521181">
    <property type="component" value="Unassembled WGS sequence"/>
</dbReference>
<feature type="transmembrane region" description="Helical" evidence="1">
    <location>
        <begin position="63"/>
        <end position="83"/>
    </location>
</feature>
<evidence type="ECO:0000313" key="2">
    <source>
        <dbReference type="EMBL" id="MCE5972113.1"/>
    </source>
</evidence>
<dbReference type="InterPro" id="IPR014509">
    <property type="entry name" value="YjdF-like"/>
</dbReference>
<keyword evidence="3" id="KW-1185">Reference proteome</keyword>
<evidence type="ECO:0000256" key="1">
    <source>
        <dbReference type="SAM" id="Phobius"/>
    </source>
</evidence>
<name>A0ABS8YRP8_9RHOB</name>
<organism evidence="2 3">
    <name type="scientific">Rhodobacter flavimaris</name>
    <dbReference type="NCBI Taxonomy" id="2907145"/>
    <lineage>
        <taxon>Bacteria</taxon>
        <taxon>Pseudomonadati</taxon>
        <taxon>Pseudomonadota</taxon>
        <taxon>Alphaproteobacteria</taxon>
        <taxon>Rhodobacterales</taxon>
        <taxon>Rhodobacter group</taxon>
        <taxon>Rhodobacter</taxon>
    </lineage>
</organism>
<dbReference type="EMBL" id="JAJUOS010000001">
    <property type="protein sequence ID" value="MCE5972113.1"/>
    <property type="molecule type" value="Genomic_DNA"/>
</dbReference>
<feature type="transmembrane region" description="Helical" evidence="1">
    <location>
        <begin position="142"/>
        <end position="168"/>
    </location>
</feature>
<proteinExistence type="predicted"/>